<keyword evidence="2 3" id="KW-0802">TPR repeat</keyword>
<dbReference type="Proteomes" id="UP001199816">
    <property type="component" value="Unassembled WGS sequence"/>
</dbReference>
<dbReference type="InterPro" id="IPR052346">
    <property type="entry name" value="O-mannosyl-transferase_TMTC"/>
</dbReference>
<feature type="repeat" description="TPR" evidence="3">
    <location>
        <begin position="467"/>
        <end position="500"/>
    </location>
</feature>
<dbReference type="SUPFAM" id="SSF48452">
    <property type="entry name" value="TPR-like"/>
    <property type="match status" value="1"/>
</dbReference>
<accession>A0ABS8PQW6</accession>
<feature type="transmembrane region" description="Helical" evidence="4">
    <location>
        <begin position="331"/>
        <end position="350"/>
    </location>
</feature>
<dbReference type="InterPro" id="IPR011990">
    <property type="entry name" value="TPR-like_helical_dom_sf"/>
</dbReference>
<feature type="transmembrane region" description="Helical" evidence="4">
    <location>
        <begin position="356"/>
        <end position="378"/>
    </location>
</feature>
<feature type="transmembrane region" description="Helical" evidence="4">
    <location>
        <begin position="177"/>
        <end position="205"/>
    </location>
</feature>
<gene>
    <name evidence="5" type="ORF">LQ567_11810</name>
</gene>
<keyword evidence="6" id="KW-1185">Reference proteome</keyword>
<feature type="transmembrane region" description="Helical" evidence="4">
    <location>
        <begin position="302"/>
        <end position="319"/>
    </location>
</feature>
<dbReference type="SMART" id="SM00028">
    <property type="entry name" value="TPR"/>
    <property type="match status" value="5"/>
</dbReference>
<feature type="transmembrane region" description="Helical" evidence="4">
    <location>
        <begin position="265"/>
        <end position="282"/>
    </location>
</feature>
<proteinExistence type="predicted"/>
<sequence>MKQHKSLIIAGLVLLILLILAYANHFDNGFHFDDSHTIQENVAIRKLSNIPEFFTNADMFSASTNHRGLRPLVTTSLAIDYWLAGGLHPFVFQLSTFLWHIGLCIMLFFMYRQLIGKVSTHRWVPFIALMGAGWFGLHTVAAETVNYIISRSDVQSTFFIVASFLMYVAYPQKRKYGLYILLAVIGVFAKETVPVLPILLFFYVLLFEKELSLYAVFRRSNIKKVLGSIWSLLPLAVAVAGTQLYTLSRMSQASASHGMSNPLGYSWLTQTYVWFHYFRSFFLPFDLSADTDLGVISNPLDWRIIVGVVFVIALIITIFKTSRQRATRPIAFGLIWFAASLLPTSLVPFAEVMNDHRMYFAFAGLSLSVVTALGLLIIKRESFFTMKQHYRYLIAGAFLIIAANAFGVYKRNQVWDTEETLWKDVTEKSPDNGRGWMNYGLTQMSKGDYKQAVKIFTKARDLNPGYSTVYINLGIAYGGLKEHSKAIGNFSMALRLAPGDDAGYSYFARYFLEQNRFEDAKNMAEKALAINNRSYMAYEVLMGALQGLNSWDTLKQTASAALQLNPGDPKALQYLQAAQQRKALAPLAKDVANAVSVLNYINISLEQYNNGKYEDCINTCKQVLALDPNNADAYNNICAAYNMLKEWDKAREACQKALQLDPQHPNAPANLRWAIEQKL</sequence>
<keyword evidence="4" id="KW-0472">Membrane</keyword>
<evidence type="ECO:0000256" key="3">
    <source>
        <dbReference type="PROSITE-ProRule" id="PRU00339"/>
    </source>
</evidence>
<dbReference type="PROSITE" id="PS50005">
    <property type="entry name" value="TPR"/>
    <property type="match status" value="3"/>
</dbReference>
<feature type="repeat" description="TPR" evidence="3">
    <location>
        <begin position="433"/>
        <end position="466"/>
    </location>
</feature>
<dbReference type="Gene3D" id="1.25.40.10">
    <property type="entry name" value="Tetratricopeptide repeat domain"/>
    <property type="match status" value="2"/>
</dbReference>
<feature type="transmembrane region" description="Helical" evidence="4">
    <location>
        <begin position="225"/>
        <end position="245"/>
    </location>
</feature>
<evidence type="ECO:0000256" key="2">
    <source>
        <dbReference type="ARBA" id="ARBA00022803"/>
    </source>
</evidence>
<dbReference type="EMBL" id="JAJNEC010000005">
    <property type="protein sequence ID" value="MCD2423451.1"/>
    <property type="molecule type" value="Genomic_DNA"/>
</dbReference>
<evidence type="ECO:0000313" key="6">
    <source>
        <dbReference type="Proteomes" id="UP001199816"/>
    </source>
</evidence>
<keyword evidence="4" id="KW-1133">Transmembrane helix</keyword>
<name>A0ABS8PQW6_9BACT</name>
<dbReference type="RefSeq" id="WP_231004714.1">
    <property type="nucleotide sequence ID" value="NZ_JAJNEC010000005.1"/>
</dbReference>
<keyword evidence="1" id="KW-0677">Repeat</keyword>
<evidence type="ECO:0000256" key="4">
    <source>
        <dbReference type="SAM" id="Phobius"/>
    </source>
</evidence>
<dbReference type="Pfam" id="PF00515">
    <property type="entry name" value="TPR_1"/>
    <property type="match status" value="1"/>
</dbReference>
<feature type="transmembrane region" description="Helical" evidence="4">
    <location>
        <begin position="90"/>
        <end position="111"/>
    </location>
</feature>
<feature type="transmembrane region" description="Helical" evidence="4">
    <location>
        <begin position="154"/>
        <end position="170"/>
    </location>
</feature>
<feature type="transmembrane region" description="Helical" evidence="4">
    <location>
        <begin position="390"/>
        <end position="409"/>
    </location>
</feature>
<feature type="repeat" description="TPR" evidence="3">
    <location>
        <begin position="631"/>
        <end position="664"/>
    </location>
</feature>
<organism evidence="5 6">
    <name type="scientific">Niabella pedocola</name>
    <dbReference type="NCBI Taxonomy" id="1752077"/>
    <lineage>
        <taxon>Bacteria</taxon>
        <taxon>Pseudomonadati</taxon>
        <taxon>Bacteroidota</taxon>
        <taxon>Chitinophagia</taxon>
        <taxon>Chitinophagales</taxon>
        <taxon>Chitinophagaceae</taxon>
        <taxon>Niabella</taxon>
    </lineage>
</organism>
<reference evidence="5 6" key="1">
    <citation type="submission" date="2021-11" db="EMBL/GenBank/DDBJ databases">
        <title>Genomic of Niabella pedocola.</title>
        <authorList>
            <person name="Wu T."/>
        </authorList>
    </citation>
    <scope>NUCLEOTIDE SEQUENCE [LARGE SCALE GENOMIC DNA]</scope>
    <source>
        <strain evidence="5 6">JCM 31011</strain>
    </source>
</reference>
<protein>
    <submittedName>
        <fullName evidence="5">Tetratricopeptide repeat protein</fullName>
    </submittedName>
</protein>
<dbReference type="PANTHER" id="PTHR44227">
    <property type="match status" value="1"/>
</dbReference>
<comment type="caution">
    <text evidence="5">The sequence shown here is derived from an EMBL/GenBank/DDBJ whole genome shotgun (WGS) entry which is preliminary data.</text>
</comment>
<dbReference type="Pfam" id="PF13181">
    <property type="entry name" value="TPR_8"/>
    <property type="match status" value="2"/>
</dbReference>
<evidence type="ECO:0000256" key="1">
    <source>
        <dbReference type="ARBA" id="ARBA00022737"/>
    </source>
</evidence>
<keyword evidence="4" id="KW-0812">Transmembrane</keyword>
<dbReference type="InterPro" id="IPR019734">
    <property type="entry name" value="TPR_rpt"/>
</dbReference>
<evidence type="ECO:0000313" key="5">
    <source>
        <dbReference type="EMBL" id="MCD2423451.1"/>
    </source>
</evidence>
<feature type="transmembrane region" description="Helical" evidence="4">
    <location>
        <begin position="123"/>
        <end position="142"/>
    </location>
</feature>
<dbReference type="PANTHER" id="PTHR44227:SF3">
    <property type="entry name" value="PROTEIN O-MANNOSYL-TRANSFERASE TMTC4"/>
    <property type="match status" value="1"/>
</dbReference>